<keyword evidence="1 2" id="KW-0378">Hydrolase</keyword>
<comment type="function">
    <text evidence="2">Hydrolyzes RNA 2',3'-cyclic phosphodiester to an RNA 2'-phosphomonoester.</text>
</comment>
<evidence type="ECO:0000313" key="4">
    <source>
        <dbReference type="EMBL" id="MBB4074018.1"/>
    </source>
</evidence>
<accession>A0A840DVJ1</accession>
<dbReference type="EMBL" id="JACIDE010000010">
    <property type="protein sequence ID" value="MBB4074018.1"/>
    <property type="molecule type" value="Genomic_DNA"/>
</dbReference>
<dbReference type="GO" id="GO:0008664">
    <property type="term" value="F:RNA 2',3'-cyclic 3'-phosphodiesterase activity"/>
    <property type="evidence" value="ECO:0007669"/>
    <property type="project" value="UniProtKB-EC"/>
</dbReference>
<dbReference type="InterPro" id="IPR004175">
    <property type="entry name" value="RNA_CPDase"/>
</dbReference>
<dbReference type="PANTHER" id="PTHR35561">
    <property type="entry name" value="RNA 2',3'-CYCLIC PHOSPHODIESTERASE"/>
    <property type="match status" value="1"/>
</dbReference>
<keyword evidence="5" id="KW-1185">Reference proteome</keyword>
<evidence type="ECO:0000256" key="2">
    <source>
        <dbReference type="HAMAP-Rule" id="MF_01940"/>
    </source>
</evidence>
<feature type="short sequence motif" description="HXTX 1" evidence="2">
    <location>
        <begin position="43"/>
        <end position="46"/>
    </location>
</feature>
<gene>
    <name evidence="4" type="ORF">GGR02_001783</name>
</gene>
<dbReference type="InterPro" id="IPR009097">
    <property type="entry name" value="Cyclic_Pdiesterase"/>
</dbReference>
<comment type="caution">
    <text evidence="4">The sequence shown here is derived from an EMBL/GenBank/DDBJ whole genome shotgun (WGS) entry which is preliminary data.</text>
</comment>
<dbReference type="EC" id="3.1.4.58" evidence="2"/>
<feature type="active site" description="Proton donor" evidence="2">
    <location>
        <position position="43"/>
    </location>
</feature>
<dbReference type="Pfam" id="PF02834">
    <property type="entry name" value="LigT_PEase"/>
    <property type="match status" value="2"/>
</dbReference>
<dbReference type="SUPFAM" id="SSF55144">
    <property type="entry name" value="LigT-like"/>
    <property type="match status" value="1"/>
</dbReference>
<dbReference type="HAMAP" id="MF_01940">
    <property type="entry name" value="RNA_CPDase"/>
    <property type="match status" value="1"/>
</dbReference>
<dbReference type="GO" id="GO:0004113">
    <property type="term" value="F:2',3'-cyclic-nucleotide 3'-phosphodiesterase activity"/>
    <property type="evidence" value="ECO:0007669"/>
    <property type="project" value="InterPro"/>
</dbReference>
<name>A0A840DVJ1_9BACL</name>
<dbReference type="NCBIfam" id="TIGR02258">
    <property type="entry name" value="2_5_ligase"/>
    <property type="match status" value="1"/>
</dbReference>
<dbReference type="GO" id="GO:0016874">
    <property type="term" value="F:ligase activity"/>
    <property type="evidence" value="ECO:0007669"/>
    <property type="project" value="UniProtKB-KW"/>
</dbReference>
<comment type="similarity">
    <text evidence="2">Belongs to the 2H phosphoesterase superfamily. ThpR family.</text>
</comment>
<feature type="domain" description="Phosphoesterase HXTX" evidence="3">
    <location>
        <begin position="10"/>
        <end position="94"/>
    </location>
</feature>
<feature type="short sequence motif" description="HXTX 2" evidence="2">
    <location>
        <begin position="129"/>
        <end position="132"/>
    </location>
</feature>
<feature type="active site" description="Proton acceptor" evidence="2">
    <location>
        <position position="129"/>
    </location>
</feature>
<dbReference type="Proteomes" id="UP000559598">
    <property type="component" value="Unassembled WGS sequence"/>
</dbReference>
<dbReference type="InterPro" id="IPR014051">
    <property type="entry name" value="Phosphoesterase_HXTX"/>
</dbReference>
<evidence type="ECO:0000256" key="1">
    <source>
        <dbReference type="ARBA" id="ARBA00022801"/>
    </source>
</evidence>
<dbReference type="PANTHER" id="PTHR35561:SF1">
    <property type="entry name" value="RNA 2',3'-CYCLIC PHOSPHODIESTERASE"/>
    <property type="match status" value="1"/>
</dbReference>
<comment type="catalytic activity">
    <reaction evidence="2">
        <text>a 3'-end 2',3'-cyclophospho-ribonucleotide-RNA + H2O = a 3'-end 2'-phospho-ribonucleotide-RNA + H(+)</text>
        <dbReference type="Rhea" id="RHEA:11828"/>
        <dbReference type="Rhea" id="RHEA-COMP:10464"/>
        <dbReference type="Rhea" id="RHEA-COMP:17353"/>
        <dbReference type="ChEBI" id="CHEBI:15377"/>
        <dbReference type="ChEBI" id="CHEBI:15378"/>
        <dbReference type="ChEBI" id="CHEBI:83064"/>
        <dbReference type="ChEBI" id="CHEBI:173113"/>
        <dbReference type="EC" id="3.1.4.58"/>
    </reaction>
</comment>
<evidence type="ECO:0000259" key="3">
    <source>
        <dbReference type="Pfam" id="PF02834"/>
    </source>
</evidence>
<reference evidence="4 5" key="1">
    <citation type="submission" date="2020-08" db="EMBL/GenBank/DDBJ databases">
        <title>Genomic Encyclopedia of Type Strains, Phase IV (KMG-IV): sequencing the most valuable type-strain genomes for metagenomic binning, comparative biology and taxonomic classification.</title>
        <authorList>
            <person name="Goeker M."/>
        </authorList>
    </citation>
    <scope>NUCLEOTIDE SEQUENCE [LARGE SCALE GENOMIC DNA]</scope>
    <source>
        <strain evidence="4 5">DSM 17075</strain>
    </source>
</reference>
<proteinExistence type="inferred from homology"/>
<protein>
    <recommendedName>
        <fullName evidence="2">RNA 2',3'-cyclic phosphodiesterase</fullName>
        <shortName evidence="2">RNA 2',3'-CPDase</shortName>
        <ecNumber evidence="2">3.1.4.58</ecNumber>
    </recommendedName>
</protein>
<dbReference type="AlphaFoldDB" id="A0A840DVJ1"/>
<dbReference type="Gene3D" id="3.90.1140.10">
    <property type="entry name" value="Cyclic phosphodiesterase"/>
    <property type="match status" value="1"/>
</dbReference>
<feature type="domain" description="Phosphoesterase HXTX" evidence="3">
    <location>
        <begin position="101"/>
        <end position="167"/>
    </location>
</feature>
<keyword evidence="4" id="KW-0436">Ligase</keyword>
<organism evidence="4 5">
    <name type="scientific">Anoxybacteroides voinovskiense</name>
    <dbReference type="NCBI Taxonomy" id="230470"/>
    <lineage>
        <taxon>Bacteria</taxon>
        <taxon>Bacillati</taxon>
        <taxon>Bacillota</taxon>
        <taxon>Bacilli</taxon>
        <taxon>Bacillales</taxon>
        <taxon>Anoxybacillaceae</taxon>
        <taxon>Anoxybacteroides</taxon>
    </lineage>
</organism>
<evidence type="ECO:0000313" key="5">
    <source>
        <dbReference type="Proteomes" id="UP000559598"/>
    </source>
</evidence>
<sequence length="198" mass="23246">MKQTHYFLAVPITDEIKREIANWCERVAPRFPFRTWVHKDDYHLTLAFLGAVSDKQLQAVKEKMAAICNNYLPFSLTLKAIGTFGTSSSPRILWQGIEREETLWLLRHDIYEACRALRFSLDARPFAPHITLARKWEGEKPFLFMELPDAVEGYVSVHEVVLYQTHLDRVPKYEAIASFPLRQRWEENNRRGHESWGN</sequence>
<dbReference type="RefSeq" id="WP_183184336.1">
    <property type="nucleotide sequence ID" value="NZ_BMNP01000010.1"/>
</dbReference>